<evidence type="ECO:0000313" key="1">
    <source>
        <dbReference type="EMBL" id="CAE8616162.1"/>
    </source>
</evidence>
<keyword evidence="3" id="KW-1185">Reference proteome</keyword>
<gene>
    <name evidence="1" type="ORF">PGLA1383_LOCUS33865</name>
    <name evidence="2" type="ORF">PGLA1383_LOCUS47115</name>
</gene>
<dbReference type="EMBL" id="CAJNNV010029987">
    <property type="protein sequence ID" value="CAE8630950.1"/>
    <property type="molecule type" value="Genomic_DNA"/>
</dbReference>
<dbReference type="EMBL" id="CAJNNV010025802">
    <property type="protein sequence ID" value="CAE8616162.1"/>
    <property type="molecule type" value="Genomic_DNA"/>
</dbReference>
<name>A0A813G0G8_POLGL</name>
<accession>A0A813G0G8</accession>
<sequence>MVSYGAPAARYSSAGPATYASPQTYMTAPPVYMTAPAAATYAAPAATYASAAALSYTFGNPVFLESKTAEFGASANELLGPAQSPTAGPVQYSASPTTSQVYGSGVFPSGVQVAAASPVAASPVAAVVAAPAAAAKKASKKGASKKKKACCC</sequence>
<proteinExistence type="predicted"/>
<protein>
    <submittedName>
        <fullName evidence="1">Uncharacterized protein</fullName>
    </submittedName>
</protein>
<dbReference type="AlphaFoldDB" id="A0A813G0G8"/>
<organism evidence="1 3">
    <name type="scientific">Polarella glacialis</name>
    <name type="common">Dinoflagellate</name>
    <dbReference type="NCBI Taxonomy" id="89957"/>
    <lineage>
        <taxon>Eukaryota</taxon>
        <taxon>Sar</taxon>
        <taxon>Alveolata</taxon>
        <taxon>Dinophyceae</taxon>
        <taxon>Suessiales</taxon>
        <taxon>Suessiaceae</taxon>
        <taxon>Polarella</taxon>
    </lineage>
</organism>
<evidence type="ECO:0000313" key="3">
    <source>
        <dbReference type="Proteomes" id="UP000654075"/>
    </source>
</evidence>
<dbReference type="Proteomes" id="UP000654075">
    <property type="component" value="Unassembled WGS sequence"/>
</dbReference>
<evidence type="ECO:0000313" key="2">
    <source>
        <dbReference type="EMBL" id="CAE8630950.1"/>
    </source>
</evidence>
<comment type="caution">
    <text evidence="1">The sequence shown here is derived from an EMBL/GenBank/DDBJ whole genome shotgun (WGS) entry which is preliminary data.</text>
</comment>
<reference evidence="1" key="1">
    <citation type="submission" date="2021-02" db="EMBL/GenBank/DDBJ databases">
        <authorList>
            <person name="Dougan E. K."/>
            <person name="Rhodes N."/>
            <person name="Thang M."/>
            <person name="Chan C."/>
        </authorList>
    </citation>
    <scope>NUCLEOTIDE SEQUENCE</scope>
</reference>